<dbReference type="EMBL" id="JRES01000436">
    <property type="protein sequence ID" value="KNC31332.1"/>
    <property type="molecule type" value="Genomic_DNA"/>
</dbReference>
<comment type="caution">
    <text evidence="2">The sequence shown here is derived from an EMBL/GenBank/DDBJ whole genome shotgun (WGS) entry which is preliminary data.</text>
</comment>
<keyword evidence="3" id="KW-1185">Reference proteome</keyword>
<evidence type="ECO:0000313" key="2">
    <source>
        <dbReference type="EMBL" id="KNC31332.1"/>
    </source>
</evidence>
<proteinExistence type="predicted"/>
<dbReference type="Proteomes" id="UP000037069">
    <property type="component" value="Unassembled WGS sequence"/>
</dbReference>
<sequence>MTHRNSLKRSKVENHTPVLSRSMNQEDSVLEAAVNALQTVCSANKTSGNEKDESFCNFIKFELNAITNEIIKDELVETITLAGFEAKKKEQMHNNTTENFSDFSSII</sequence>
<dbReference type="AlphaFoldDB" id="A0A0L0CGJ5"/>
<evidence type="ECO:0000256" key="1">
    <source>
        <dbReference type="SAM" id="MobiDB-lite"/>
    </source>
</evidence>
<protein>
    <submittedName>
        <fullName evidence="2">Uncharacterized protein</fullName>
    </submittedName>
</protein>
<accession>A0A0L0CGJ5</accession>
<organism evidence="2 3">
    <name type="scientific">Lucilia cuprina</name>
    <name type="common">Green bottle fly</name>
    <name type="synonym">Australian sheep blowfly</name>
    <dbReference type="NCBI Taxonomy" id="7375"/>
    <lineage>
        <taxon>Eukaryota</taxon>
        <taxon>Metazoa</taxon>
        <taxon>Ecdysozoa</taxon>
        <taxon>Arthropoda</taxon>
        <taxon>Hexapoda</taxon>
        <taxon>Insecta</taxon>
        <taxon>Pterygota</taxon>
        <taxon>Neoptera</taxon>
        <taxon>Endopterygota</taxon>
        <taxon>Diptera</taxon>
        <taxon>Brachycera</taxon>
        <taxon>Muscomorpha</taxon>
        <taxon>Oestroidea</taxon>
        <taxon>Calliphoridae</taxon>
        <taxon>Luciliinae</taxon>
        <taxon>Lucilia</taxon>
    </lineage>
</organism>
<name>A0A0L0CGJ5_LUCCU</name>
<feature type="region of interest" description="Disordered" evidence="1">
    <location>
        <begin position="1"/>
        <end position="24"/>
    </location>
</feature>
<evidence type="ECO:0000313" key="3">
    <source>
        <dbReference type="Proteomes" id="UP000037069"/>
    </source>
</evidence>
<gene>
    <name evidence="2" type="ORF">FF38_01111</name>
</gene>
<reference evidence="2 3" key="1">
    <citation type="journal article" date="2015" name="Nat. Commun.">
        <title>Lucilia cuprina genome unlocks parasitic fly biology to underpin future interventions.</title>
        <authorList>
            <person name="Anstead C.A."/>
            <person name="Korhonen P.K."/>
            <person name="Young N.D."/>
            <person name="Hall R.S."/>
            <person name="Jex A.R."/>
            <person name="Murali S.C."/>
            <person name="Hughes D.S."/>
            <person name="Lee S.F."/>
            <person name="Perry T."/>
            <person name="Stroehlein A.J."/>
            <person name="Ansell B.R."/>
            <person name="Breugelmans B."/>
            <person name="Hofmann A."/>
            <person name="Qu J."/>
            <person name="Dugan S."/>
            <person name="Lee S.L."/>
            <person name="Chao H."/>
            <person name="Dinh H."/>
            <person name="Han Y."/>
            <person name="Doddapaneni H.V."/>
            <person name="Worley K.C."/>
            <person name="Muzny D.M."/>
            <person name="Ioannidis P."/>
            <person name="Waterhouse R.M."/>
            <person name="Zdobnov E.M."/>
            <person name="James P.J."/>
            <person name="Bagnall N.H."/>
            <person name="Kotze A.C."/>
            <person name="Gibbs R.A."/>
            <person name="Richards S."/>
            <person name="Batterham P."/>
            <person name="Gasser R.B."/>
        </authorList>
    </citation>
    <scope>NUCLEOTIDE SEQUENCE [LARGE SCALE GENOMIC DNA]</scope>
    <source>
        <strain evidence="2 3">LS</strain>
        <tissue evidence="2">Full body</tissue>
    </source>
</reference>